<keyword evidence="2" id="KW-1185">Reference proteome</keyword>
<evidence type="ECO:0000313" key="1">
    <source>
        <dbReference type="EMBL" id="SCY36564.1"/>
    </source>
</evidence>
<organism evidence="1 2">
    <name type="scientific">Paenibacillus polysaccharolyticus</name>
    <dbReference type="NCBI Taxonomy" id="582692"/>
    <lineage>
        <taxon>Bacteria</taxon>
        <taxon>Bacillati</taxon>
        <taxon>Bacillota</taxon>
        <taxon>Bacilli</taxon>
        <taxon>Bacillales</taxon>
        <taxon>Paenibacillaceae</taxon>
        <taxon>Paenibacillus</taxon>
    </lineage>
</organism>
<dbReference type="AlphaFoldDB" id="A0A1G5FBQ8"/>
<evidence type="ECO:0000313" key="2">
    <source>
        <dbReference type="Proteomes" id="UP000198538"/>
    </source>
</evidence>
<gene>
    <name evidence="1" type="ORF">SAMN05720606_104143</name>
</gene>
<accession>A0A1G5FBQ8</accession>
<dbReference type="Proteomes" id="UP000198538">
    <property type="component" value="Unassembled WGS sequence"/>
</dbReference>
<dbReference type="RefSeq" id="WP_090917616.1">
    <property type="nucleotide sequence ID" value="NZ_FMVM01000004.1"/>
</dbReference>
<sequence>MLEFTFEIIDEAKINIQYKYGSQFFNFNLFCSNGEWKLHPFDGILIENREMCRLVVSDLLQNKDFHVMLAKEKIVLSRLRTTVNLQSDDSEEFERDHRWDDRSSQNDELMDYIENHSFEEVLELEKQQLGARVDFFQQIIQRMFMEGIGPEDPDFRKVQSLIKIYKDTIESLGDINGHHFGDHPRKRW</sequence>
<proteinExistence type="predicted"/>
<reference evidence="2" key="1">
    <citation type="submission" date="2016-10" db="EMBL/GenBank/DDBJ databases">
        <authorList>
            <person name="Varghese N."/>
            <person name="Submissions S."/>
        </authorList>
    </citation>
    <scope>NUCLEOTIDE SEQUENCE [LARGE SCALE GENOMIC DNA]</scope>
    <source>
        <strain evidence="2">BL9</strain>
    </source>
</reference>
<name>A0A1G5FBQ8_9BACL</name>
<protein>
    <submittedName>
        <fullName evidence="1">Uncharacterized protein</fullName>
    </submittedName>
</protein>
<dbReference type="EMBL" id="FMVM01000004">
    <property type="protein sequence ID" value="SCY36564.1"/>
    <property type="molecule type" value="Genomic_DNA"/>
</dbReference>
<dbReference type="STRING" id="582692.SAMN05720606_104143"/>